<dbReference type="eggNOG" id="ENOG5030A93">
    <property type="taxonomic scope" value="Bacteria"/>
</dbReference>
<protein>
    <submittedName>
        <fullName evidence="1">Predicted protein</fullName>
    </submittedName>
</protein>
<reference evidence="2" key="1">
    <citation type="submission" date="2008-12" db="EMBL/GenBank/DDBJ databases">
        <title>Annotation of Streptomyces ghanaensis ATCC 14672.</title>
        <authorList>
            <consortium name="The Broad Institute Genome Sequencing Platform"/>
            <consortium name="Broad Institute Microbial Sequencing Center"/>
            <person name="Fischbach M."/>
            <person name="Ward D."/>
            <person name="Young S."/>
            <person name="Kodira C.D."/>
            <person name="Zeng Q."/>
            <person name="Koehrsen M."/>
            <person name="Godfrey P."/>
            <person name="Alvarado L."/>
            <person name="Berlin A.M."/>
            <person name="Borenstein D."/>
            <person name="Chen Z."/>
            <person name="Engels R."/>
            <person name="Freedman E."/>
            <person name="Gellesch M."/>
            <person name="Goldberg J."/>
            <person name="Griggs A."/>
            <person name="Gujja S."/>
            <person name="Heiman D.I."/>
            <person name="Hepburn T.A."/>
            <person name="Howarth C."/>
            <person name="Jen D."/>
            <person name="Larson L."/>
            <person name="Lewis B."/>
            <person name="Mehta T."/>
            <person name="Park D."/>
            <person name="Pearson M."/>
            <person name="Roberts A."/>
            <person name="Saif S."/>
            <person name="Shea T.D."/>
            <person name="Shenoy N."/>
            <person name="Sisk P."/>
            <person name="Stolte C."/>
            <person name="Sykes S.N."/>
            <person name="Walk T."/>
            <person name="White J."/>
            <person name="Yandava C."/>
            <person name="Straight P."/>
            <person name="Clardy J."/>
            <person name="Hung D."/>
            <person name="Kolter R."/>
            <person name="Mekalanos J."/>
            <person name="Walker S."/>
            <person name="Walsh C.T."/>
            <person name="Wieland B.L.C."/>
            <person name="Ilzarbe M."/>
            <person name="Galagan J."/>
            <person name="Nusbaum C."/>
            <person name="Birren B."/>
        </authorList>
    </citation>
    <scope>NUCLEOTIDE SEQUENCE [LARGE SCALE GENOMIC DNA]</scope>
    <source>
        <strain evidence="2">ATCC 14672 / DSM 40746 / JCM 4963 / KCTC 9882 / NRRL B-12104 / FH 1290</strain>
    </source>
</reference>
<evidence type="ECO:0000313" key="1">
    <source>
        <dbReference type="EMBL" id="EFE65510.2"/>
    </source>
</evidence>
<sequence>MGLAAAHGSGDERHLSALLLLAGVERPLKSCQLFFSLYQHRAYQPL</sequence>
<name>D6A1E8_STRV1</name>
<accession>D6A1E8</accession>
<dbReference type="AlphaFoldDB" id="D6A1E8"/>
<evidence type="ECO:0000313" key="2">
    <source>
        <dbReference type="Proteomes" id="UP000003824"/>
    </source>
</evidence>
<proteinExistence type="predicted"/>
<dbReference type="Proteomes" id="UP000003824">
    <property type="component" value="Unassembled WGS sequence"/>
</dbReference>
<dbReference type="EMBL" id="DS999641">
    <property type="protein sequence ID" value="EFE65510.2"/>
    <property type="molecule type" value="Genomic_DNA"/>
</dbReference>
<gene>
    <name evidence="1" type="ORF">SSFG_00764</name>
</gene>
<organism evidence="1 2">
    <name type="scientific">Streptomyces viridosporus (strain ATCC 14672 / DSM 40746 / JCM 4963 / KCTC 9882 / NRRL B-12104 / FH 1290)</name>
    <name type="common">Streptomyces ghanaensis</name>
    <dbReference type="NCBI Taxonomy" id="566461"/>
    <lineage>
        <taxon>Bacteria</taxon>
        <taxon>Bacillati</taxon>
        <taxon>Actinomycetota</taxon>
        <taxon>Actinomycetes</taxon>
        <taxon>Kitasatosporales</taxon>
        <taxon>Streptomycetaceae</taxon>
        <taxon>Streptomyces</taxon>
    </lineage>
</organism>